<feature type="transmembrane region" description="Helical" evidence="5">
    <location>
        <begin position="329"/>
        <end position="348"/>
    </location>
</feature>
<evidence type="ECO:0000259" key="6">
    <source>
        <dbReference type="PROSITE" id="PS50850"/>
    </source>
</evidence>
<feature type="transmembrane region" description="Helical" evidence="5">
    <location>
        <begin position="6"/>
        <end position="24"/>
    </location>
</feature>
<dbReference type="SUPFAM" id="SSF103473">
    <property type="entry name" value="MFS general substrate transporter"/>
    <property type="match status" value="1"/>
</dbReference>
<dbReference type="InterPro" id="IPR036259">
    <property type="entry name" value="MFS_trans_sf"/>
</dbReference>
<feature type="transmembrane region" description="Helical" evidence="5">
    <location>
        <begin position="360"/>
        <end position="382"/>
    </location>
</feature>
<dbReference type="PROSITE" id="PS50850">
    <property type="entry name" value="MFS"/>
    <property type="match status" value="1"/>
</dbReference>
<dbReference type="CDD" id="cd17319">
    <property type="entry name" value="MFS_ExuT_GudP_like"/>
    <property type="match status" value="1"/>
</dbReference>
<keyword evidence="3 5" id="KW-1133">Transmembrane helix</keyword>
<feature type="transmembrane region" description="Helical" evidence="5">
    <location>
        <begin position="238"/>
        <end position="256"/>
    </location>
</feature>
<evidence type="ECO:0000256" key="4">
    <source>
        <dbReference type="ARBA" id="ARBA00023136"/>
    </source>
</evidence>
<dbReference type="GO" id="GO:0015134">
    <property type="term" value="F:hexuronate transmembrane transporter activity"/>
    <property type="evidence" value="ECO:0007669"/>
    <property type="project" value="TreeGrafter"/>
</dbReference>
<dbReference type="PANTHER" id="PTHR11662:SF285">
    <property type="entry name" value="HEXURONATE TRANSPORTER"/>
    <property type="match status" value="1"/>
</dbReference>
<dbReference type="KEGG" id="asx:CDL62_09555"/>
<dbReference type="RefSeq" id="WP_088328623.1">
    <property type="nucleotide sequence ID" value="NZ_CP021904.1"/>
</dbReference>
<feature type="domain" description="Major facilitator superfamily (MFS) profile" evidence="6">
    <location>
        <begin position="11"/>
        <end position="417"/>
    </location>
</feature>
<dbReference type="InterPro" id="IPR050382">
    <property type="entry name" value="MFS_Na/Anion_cotransporter"/>
</dbReference>
<comment type="subcellular location">
    <subcellularLocation>
        <location evidence="1">Membrane</location>
        <topology evidence="1">Multi-pass membrane protein</topology>
    </subcellularLocation>
</comment>
<dbReference type="AlphaFoldDB" id="A0A1T5HMY0"/>
<evidence type="ECO:0000256" key="1">
    <source>
        <dbReference type="ARBA" id="ARBA00004141"/>
    </source>
</evidence>
<reference evidence="7 8" key="1">
    <citation type="submission" date="2017-02" db="EMBL/GenBank/DDBJ databases">
        <authorList>
            <person name="Peterson S.W."/>
        </authorList>
    </citation>
    <scope>NUCLEOTIDE SEQUENCE [LARGE SCALE GENOMIC DNA]</scope>
    <source>
        <strain evidence="7 8">DSM 24412</strain>
    </source>
</reference>
<dbReference type="STRING" id="889453.SAMN03080601_02497"/>
<evidence type="ECO:0000256" key="5">
    <source>
        <dbReference type="SAM" id="Phobius"/>
    </source>
</evidence>
<feature type="transmembrane region" description="Helical" evidence="5">
    <location>
        <begin position="167"/>
        <end position="184"/>
    </location>
</feature>
<keyword evidence="4 5" id="KW-0472">Membrane</keyword>
<evidence type="ECO:0000313" key="8">
    <source>
        <dbReference type="Proteomes" id="UP000191055"/>
    </source>
</evidence>
<proteinExistence type="predicted"/>
<gene>
    <name evidence="7" type="ORF">SAMN03080601_02497</name>
</gene>
<accession>A0A1T5HMY0</accession>
<feature type="transmembrane region" description="Helical" evidence="5">
    <location>
        <begin position="45"/>
        <end position="64"/>
    </location>
</feature>
<evidence type="ECO:0000256" key="3">
    <source>
        <dbReference type="ARBA" id="ARBA00022989"/>
    </source>
</evidence>
<dbReference type="InterPro" id="IPR020846">
    <property type="entry name" value="MFS_dom"/>
</dbReference>
<dbReference type="InterPro" id="IPR011701">
    <property type="entry name" value="MFS"/>
</dbReference>
<sequence length="421" mass="46411">MIKLKGLRWWIIGLIGIATIINYIDRWALAVMWPEISSDLGLDRNSYALILNTFMVAYAIGQFVSGQVFDKIGTRTGYVLSIILWSSASLLHSFARGVLTFSFLRAALGIGQAGNWPGAVKSNAEWFPRHERAIAQGIFNAGASVGALVAPPLLAFLFVAFGWKTTFLIVGSFGFLWLIPWLIINKKSPAEHPWITEEEEEYICNDQTEPRDTPIRKKSGFLSVLKHRESWAVLMGRFFTEPVWFFFMGWLPIYLFDAYGFDIQQIGLFAWIPYVGAAIGSLAGGWFSGFLLRRGRSINIARKGAIAVGAFLMVAGLVGTIFLAQSPEAFLAVLFVVLFGFQFSIGNIQTLPSDLFKGKSVGSLAGIGGMVGMSSVIIMNFMVPVITKTSYVPVFALIALFVPLGLLSVLFFARKIRNVGD</sequence>
<dbReference type="OrthoDB" id="9815624at2"/>
<name>A0A1T5HMY0_9BACT</name>
<organism evidence="7 8">
    <name type="scientific">Alkalitalea saponilacus</name>
    <dbReference type="NCBI Taxonomy" id="889453"/>
    <lineage>
        <taxon>Bacteria</taxon>
        <taxon>Pseudomonadati</taxon>
        <taxon>Bacteroidota</taxon>
        <taxon>Bacteroidia</taxon>
        <taxon>Marinilabiliales</taxon>
        <taxon>Marinilabiliaceae</taxon>
        <taxon>Alkalitalea</taxon>
    </lineage>
</organism>
<feature type="transmembrane region" description="Helical" evidence="5">
    <location>
        <begin position="304"/>
        <end position="323"/>
    </location>
</feature>
<protein>
    <submittedName>
        <fullName evidence="7">MFS transporter, ACS family, hexuronate transporter</fullName>
    </submittedName>
</protein>
<evidence type="ECO:0000313" key="7">
    <source>
        <dbReference type="EMBL" id="SKC22048.1"/>
    </source>
</evidence>
<dbReference type="Proteomes" id="UP000191055">
    <property type="component" value="Unassembled WGS sequence"/>
</dbReference>
<keyword evidence="2 5" id="KW-0812">Transmembrane</keyword>
<feature type="transmembrane region" description="Helical" evidence="5">
    <location>
        <begin position="394"/>
        <end position="413"/>
    </location>
</feature>
<dbReference type="PANTHER" id="PTHR11662">
    <property type="entry name" value="SOLUTE CARRIER FAMILY 17"/>
    <property type="match status" value="1"/>
</dbReference>
<dbReference type="Pfam" id="PF07690">
    <property type="entry name" value="MFS_1"/>
    <property type="match status" value="1"/>
</dbReference>
<dbReference type="Gene3D" id="1.20.1250.20">
    <property type="entry name" value="MFS general substrate transporter like domains"/>
    <property type="match status" value="2"/>
</dbReference>
<feature type="transmembrane region" description="Helical" evidence="5">
    <location>
        <begin position="268"/>
        <end position="292"/>
    </location>
</feature>
<feature type="transmembrane region" description="Helical" evidence="5">
    <location>
        <begin position="138"/>
        <end position="161"/>
    </location>
</feature>
<evidence type="ECO:0000256" key="2">
    <source>
        <dbReference type="ARBA" id="ARBA00022692"/>
    </source>
</evidence>
<keyword evidence="8" id="KW-1185">Reference proteome</keyword>
<dbReference type="EMBL" id="FUYV01000015">
    <property type="protein sequence ID" value="SKC22048.1"/>
    <property type="molecule type" value="Genomic_DNA"/>
</dbReference>
<dbReference type="GO" id="GO:0016020">
    <property type="term" value="C:membrane"/>
    <property type="evidence" value="ECO:0007669"/>
    <property type="project" value="UniProtKB-SubCell"/>
</dbReference>